<dbReference type="SUPFAM" id="SSF51120">
    <property type="entry name" value="beta-Roll"/>
    <property type="match status" value="1"/>
</dbReference>
<organism evidence="4 5">
    <name type="scientific">Janibacter indicus</name>
    <dbReference type="NCBI Taxonomy" id="857417"/>
    <lineage>
        <taxon>Bacteria</taxon>
        <taxon>Bacillati</taxon>
        <taxon>Actinomycetota</taxon>
        <taxon>Actinomycetes</taxon>
        <taxon>Micrococcales</taxon>
        <taxon>Intrasporangiaceae</taxon>
        <taxon>Janibacter</taxon>
    </lineage>
</organism>
<dbReference type="PRINTS" id="PR00313">
    <property type="entry name" value="CABNDNGRPT"/>
</dbReference>
<evidence type="ECO:0000256" key="1">
    <source>
        <dbReference type="ARBA" id="ARBA00004613"/>
    </source>
</evidence>
<accession>A0A7L9J5V8</accession>
<sequence length="514" mass="52446">MTIRTPHRTARQHARARIAAVTGLGLVIPVLAPALAPALVLAVTAPAAQSATPTCHGKPATIVGTAKDDVITGTAGDDVIVAGYGSDIVKGLDGNDTICGGLGDDGRSSDDGWNDDLDGGPGDDLLDGSSGADKLTGGAGNDRLIGGWDGTGSEFCSDGLCEESSAGDLLIGGPGNDRLEPGQDSEGIGGIERMDTISFADAPATPGSPGVTVNLAAGTATGHGNDVLHFAEGDGGGDETVVEVAVLGSRGDDTISDLPRGYEVSLNGGPGNDTITAHDSSTTIVEGVDPGRSLPLGRGTYRIGQEFAGQDPGRSNRYRRTATENGRGDNLGGFILNGGGGTVTAGPGWDNLRIAGNSTHRINLGAGRGDVEVQGKATHGPITASTGADVRYFRDLGSSRSAVKINASKGTVAVSGTNGFKNLGTVRRVTDWTLRTRGALTFTGTSRADQLTARAQLLTARLYEGNDKVTAVMLAKKGTSINGGKGRDTARLRLQKGKKQVKFKATLISVEIRR</sequence>
<dbReference type="Proteomes" id="UP000593998">
    <property type="component" value="Chromosome"/>
</dbReference>
<dbReference type="EMBL" id="CP062789">
    <property type="protein sequence ID" value="QOK24395.1"/>
    <property type="molecule type" value="Genomic_DNA"/>
</dbReference>
<dbReference type="InterPro" id="IPR018511">
    <property type="entry name" value="Hemolysin-typ_Ca-bd_CS"/>
</dbReference>
<dbReference type="Pfam" id="PF00353">
    <property type="entry name" value="HemolysinCabind"/>
    <property type="match status" value="4"/>
</dbReference>
<feature type="region of interest" description="Disordered" evidence="3">
    <location>
        <begin position="167"/>
        <end position="189"/>
    </location>
</feature>
<dbReference type="InterPro" id="IPR001343">
    <property type="entry name" value="Hemolysn_Ca-bd"/>
</dbReference>
<evidence type="ECO:0000313" key="5">
    <source>
        <dbReference type="Proteomes" id="UP000593998"/>
    </source>
</evidence>
<dbReference type="InterPro" id="IPR011049">
    <property type="entry name" value="Serralysin-like_metalloprot_C"/>
</dbReference>
<feature type="region of interest" description="Disordered" evidence="3">
    <location>
        <begin position="103"/>
        <end position="146"/>
    </location>
</feature>
<comment type="subcellular location">
    <subcellularLocation>
        <location evidence="1">Secreted</location>
    </subcellularLocation>
</comment>
<gene>
    <name evidence="4" type="ORF">IGS73_08770</name>
</gene>
<dbReference type="PANTHER" id="PTHR38340:SF1">
    <property type="entry name" value="S-LAYER PROTEIN"/>
    <property type="match status" value="1"/>
</dbReference>
<evidence type="ECO:0008006" key="6">
    <source>
        <dbReference type="Google" id="ProtNLM"/>
    </source>
</evidence>
<dbReference type="InterPro" id="IPR050557">
    <property type="entry name" value="RTX_toxin/Mannuronan_C5-epim"/>
</dbReference>
<name>A0A7L9J5V8_9MICO</name>
<dbReference type="GO" id="GO:0005576">
    <property type="term" value="C:extracellular region"/>
    <property type="evidence" value="ECO:0007669"/>
    <property type="project" value="UniProtKB-SubCell"/>
</dbReference>
<dbReference type="GO" id="GO:0005509">
    <property type="term" value="F:calcium ion binding"/>
    <property type="evidence" value="ECO:0007669"/>
    <property type="project" value="InterPro"/>
</dbReference>
<keyword evidence="2" id="KW-0964">Secreted</keyword>
<dbReference type="RefSeq" id="WP_192912162.1">
    <property type="nucleotide sequence ID" value="NZ_CP062789.1"/>
</dbReference>
<dbReference type="PROSITE" id="PS00330">
    <property type="entry name" value="HEMOLYSIN_CALCIUM"/>
    <property type="match status" value="1"/>
</dbReference>
<dbReference type="PANTHER" id="PTHR38340">
    <property type="entry name" value="S-LAYER PROTEIN"/>
    <property type="match status" value="1"/>
</dbReference>
<protein>
    <recommendedName>
        <fullName evidence="6">Hemolysin-type calcium-binding repeat-containing protein</fullName>
    </recommendedName>
</protein>
<dbReference type="Gene3D" id="2.150.10.10">
    <property type="entry name" value="Serralysin-like metalloprotease, C-terminal"/>
    <property type="match status" value="2"/>
</dbReference>
<evidence type="ECO:0000256" key="3">
    <source>
        <dbReference type="SAM" id="MobiDB-lite"/>
    </source>
</evidence>
<proteinExistence type="predicted"/>
<evidence type="ECO:0000313" key="4">
    <source>
        <dbReference type="EMBL" id="QOK24395.1"/>
    </source>
</evidence>
<evidence type="ECO:0000256" key="2">
    <source>
        <dbReference type="ARBA" id="ARBA00022525"/>
    </source>
</evidence>
<reference evidence="4 5" key="1">
    <citation type="submission" date="2020-10" db="EMBL/GenBank/DDBJ databases">
        <title>Janibacter indicus TT2 genome sequence.</title>
        <authorList>
            <person name="Lee K."/>
            <person name="Ganzorig M."/>
        </authorList>
    </citation>
    <scope>NUCLEOTIDE SEQUENCE [LARGE SCALE GENOMIC DNA]</scope>
    <source>
        <strain evidence="4 5">TT2</strain>
    </source>
</reference>
<dbReference type="Gene3D" id="2.160.20.160">
    <property type="match status" value="1"/>
</dbReference>
<dbReference type="AlphaFoldDB" id="A0A7L9J5V8"/>